<dbReference type="EMBL" id="CM042034">
    <property type="protein sequence ID" value="KAI3761777.1"/>
    <property type="molecule type" value="Genomic_DNA"/>
</dbReference>
<evidence type="ECO:0000313" key="1">
    <source>
        <dbReference type="EMBL" id="KAI3761777.1"/>
    </source>
</evidence>
<comment type="caution">
    <text evidence="1">The sequence shown here is derived from an EMBL/GenBank/DDBJ whole genome shotgun (WGS) entry which is preliminary data.</text>
</comment>
<reference evidence="2" key="1">
    <citation type="journal article" date="2022" name="Mol. Ecol. Resour.">
        <title>The genomes of chicory, endive, great burdock and yacon provide insights into Asteraceae palaeo-polyploidization history and plant inulin production.</title>
        <authorList>
            <person name="Fan W."/>
            <person name="Wang S."/>
            <person name="Wang H."/>
            <person name="Wang A."/>
            <person name="Jiang F."/>
            <person name="Liu H."/>
            <person name="Zhao H."/>
            <person name="Xu D."/>
            <person name="Zhang Y."/>
        </authorList>
    </citation>
    <scope>NUCLEOTIDE SEQUENCE [LARGE SCALE GENOMIC DNA]</scope>
    <source>
        <strain evidence="2">cv. Yunnan</strain>
    </source>
</reference>
<proteinExistence type="predicted"/>
<protein>
    <submittedName>
        <fullName evidence="1">Uncharacterized protein</fullName>
    </submittedName>
</protein>
<organism evidence="1 2">
    <name type="scientific">Smallanthus sonchifolius</name>
    <dbReference type="NCBI Taxonomy" id="185202"/>
    <lineage>
        <taxon>Eukaryota</taxon>
        <taxon>Viridiplantae</taxon>
        <taxon>Streptophyta</taxon>
        <taxon>Embryophyta</taxon>
        <taxon>Tracheophyta</taxon>
        <taxon>Spermatophyta</taxon>
        <taxon>Magnoliopsida</taxon>
        <taxon>eudicotyledons</taxon>
        <taxon>Gunneridae</taxon>
        <taxon>Pentapetalae</taxon>
        <taxon>asterids</taxon>
        <taxon>campanulids</taxon>
        <taxon>Asterales</taxon>
        <taxon>Asteraceae</taxon>
        <taxon>Asteroideae</taxon>
        <taxon>Heliantheae alliance</taxon>
        <taxon>Millerieae</taxon>
        <taxon>Smallanthus</taxon>
    </lineage>
</organism>
<accession>A0ACB9ESG0</accession>
<keyword evidence="2" id="KW-1185">Reference proteome</keyword>
<name>A0ACB9ESG0_9ASTR</name>
<gene>
    <name evidence="1" type="ORF">L1987_52199</name>
</gene>
<dbReference type="Proteomes" id="UP001056120">
    <property type="component" value="Linkage Group LG17"/>
</dbReference>
<reference evidence="1 2" key="2">
    <citation type="journal article" date="2022" name="Mol. Ecol. Resour.">
        <title>The genomes of chicory, endive, great burdock and yacon provide insights into Asteraceae paleo-polyploidization history and plant inulin production.</title>
        <authorList>
            <person name="Fan W."/>
            <person name="Wang S."/>
            <person name="Wang H."/>
            <person name="Wang A."/>
            <person name="Jiang F."/>
            <person name="Liu H."/>
            <person name="Zhao H."/>
            <person name="Xu D."/>
            <person name="Zhang Y."/>
        </authorList>
    </citation>
    <scope>NUCLEOTIDE SEQUENCE [LARGE SCALE GENOMIC DNA]</scope>
    <source>
        <strain evidence="2">cv. Yunnan</strain>
        <tissue evidence="1">Leaves</tissue>
    </source>
</reference>
<evidence type="ECO:0000313" key="2">
    <source>
        <dbReference type="Proteomes" id="UP001056120"/>
    </source>
</evidence>
<sequence>MYILYLRKATLKKKIKLPDVVLSFEARGGQHEGRLEALGHQLGGPRLLRGIQLTGFNPGLVAAEIWEVKRRDPEKIVCCRDNMEMVEHKE</sequence>